<keyword evidence="3 4" id="KW-0732">Signal</keyword>
<feature type="chain" id="PRO_5018001939" description="C1q domain-containing protein" evidence="4">
    <location>
        <begin position="19"/>
        <end position="170"/>
    </location>
</feature>
<keyword evidence="7" id="KW-1185">Reference proteome</keyword>
<dbReference type="Gene3D" id="2.60.120.40">
    <property type="match status" value="1"/>
</dbReference>
<evidence type="ECO:0000256" key="2">
    <source>
        <dbReference type="ARBA" id="ARBA00022525"/>
    </source>
</evidence>
<reference evidence="6 7" key="1">
    <citation type="journal article" date="2014" name="Nature">
        <title>The genomic substrate for adaptive radiation in African cichlid fish.</title>
        <authorList>
            <person name="Brawand D."/>
            <person name="Wagner C.E."/>
            <person name="Li Y.I."/>
            <person name="Malinsky M."/>
            <person name="Keller I."/>
            <person name="Fan S."/>
            <person name="Simakov O."/>
            <person name="Ng A.Y."/>
            <person name="Lim Z.W."/>
            <person name="Bezault E."/>
            <person name="Turner-Maier J."/>
            <person name="Johnson J."/>
            <person name="Alcazar R."/>
            <person name="Noh H.J."/>
            <person name="Russell P."/>
            <person name="Aken B."/>
            <person name="Alfoldi J."/>
            <person name="Amemiya C."/>
            <person name="Azzouzi N."/>
            <person name="Baroiller J.F."/>
            <person name="Barloy-Hubler F."/>
            <person name="Berlin A."/>
            <person name="Bloomquist R."/>
            <person name="Carleton K.L."/>
            <person name="Conte M.A."/>
            <person name="D'Cotta H."/>
            <person name="Eshel O."/>
            <person name="Gaffney L."/>
            <person name="Galibert F."/>
            <person name="Gante H.F."/>
            <person name="Gnerre S."/>
            <person name="Greuter L."/>
            <person name="Guyon R."/>
            <person name="Haddad N.S."/>
            <person name="Haerty W."/>
            <person name="Harris R.M."/>
            <person name="Hofmann H.A."/>
            <person name="Hourlier T."/>
            <person name="Hulata G."/>
            <person name="Jaffe D.B."/>
            <person name="Lara M."/>
            <person name="Lee A.P."/>
            <person name="MacCallum I."/>
            <person name="Mwaiko S."/>
            <person name="Nikaido M."/>
            <person name="Nishihara H."/>
            <person name="Ozouf-Costaz C."/>
            <person name="Penman D.J."/>
            <person name="Przybylski D."/>
            <person name="Rakotomanga M."/>
            <person name="Renn S.C.P."/>
            <person name="Ribeiro F.J."/>
            <person name="Ron M."/>
            <person name="Salzburger W."/>
            <person name="Sanchez-Pulido L."/>
            <person name="Santos M.E."/>
            <person name="Searle S."/>
            <person name="Sharpe T."/>
            <person name="Swofford R."/>
            <person name="Tan F.J."/>
            <person name="Williams L."/>
            <person name="Young S."/>
            <person name="Yin S."/>
            <person name="Okada N."/>
            <person name="Kocher T.D."/>
            <person name="Miska E.A."/>
            <person name="Lander E.S."/>
            <person name="Venkatesh B."/>
            <person name="Fernald R.D."/>
            <person name="Meyer A."/>
            <person name="Ponting C.P."/>
            <person name="Streelman J.T."/>
            <person name="Lindblad-Toh K."/>
            <person name="Seehausen O."/>
            <person name="Di Palma F."/>
        </authorList>
    </citation>
    <scope>NUCLEOTIDE SEQUENCE</scope>
</reference>
<feature type="signal peptide" evidence="4">
    <location>
        <begin position="1"/>
        <end position="18"/>
    </location>
</feature>
<dbReference type="GO" id="GO:0005576">
    <property type="term" value="C:extracellular region"/>
    <property type="evidence" value="ECO:0007669"/>
    <property type="project" value="UniProtKB-SubCell"/>
</dbReference>
<dbReference type="InterPro" id="IPR050822">
    <property type="entry name" value="Cerebellin_Synaptic_Org"/>
</dbReference>
<feature type="domain" description="C1q" evidence="5">
    <location>
        <begin position="49"/>
        <end position="170"/>
    </location>
</feature>
<dbReference type="Ensembl" id="ENSMZET00005018306.1">
    <property type="protein sequence ID" value="ENSMZEP00005017735.1"/>
    <property type="gene ID" value="ENSMZEG00005013331.1"/>
</dbReference>
<evidence type="ECO:0000256" key="3">
    <source>
        <dbReference type="ARBA" id="ARBA00022729"/>
    </source>
</evidence>
<protein>
    <recommendedName>
        <fullName evidence="5">C1q domain-containing protein</fullName>
    </recommendedName>
</protein>
<dbReference type="SUPFAM" id="SSF49842">
    <property type="entry name" value="TNF-like"/>
    <property type="match status" value="1"/>
</dbReference>
<evidence type="ECO:0000313" key="6">
    <source>
        <dbReference type="Ensembl" id="ENSMZEP00005017735.1"/>
    </source>
</evidence>
<reference evidence="6" key="3">
    <citation type="submission" date="2025-09" db="UniProtKB">
        <authorList>
            <consortium name="Ensembl"/>
        </authorList>
    </citation>
    <scope>IDENTIFICATION</scope>
</reference>
<dbReference type="PANTHER" id="PTHR22923">
    <property type="entry name" value="CEREBELLIN-RELATED"/>
    <property type="match status" value="1"/>
</dbReference>
<comment type="subcellular location">
    <subcellularLocation>
        <location evidence="1">Secreted</location>
    </subcellularLocation>
</comment>
<dbReference type="SMART" id="SM00110">
    <property type="entry name" value="C1Q"/>
    <property type="match status" value="1"/>
</dbReference>
<keyword evidence="2" id="KW-0964">Secreted</keyword>
<evidence type="ECO:0000259" key="5">
    <source>
        <dbReference type="PROSITE" id="PS50871"/>
    </source>
</evidence>
<evidence type="ECO:0000313" key="7">
    <source>
        <dbReference type="Proteomes" id="UP000265160"/>
    </source>
</evidence>
<accession>A0A3P9C628</accession>
<dbReference type="InterPro" id="IPR001073">
    <property type="entry name" value="C1q_dom"/>
</dbReference>
<dbReference type="Pfam" id="PF00386">
    <property type="entry name" value="C1q"/>
    <property type="match status" value="1"/>
</dbReference>
<dbReference type="InterPro" id="IPR008983">
    <property type="entry name" value="Tumour_necrosis_fac-like_dom"/>
</dbReference>
<evidence type="ECO:0000256" key="4">
    <source>
        <dbReference type="SAM" id="SignalP"/>
    </source>
</evidence>
<dbReference type="GeneTree" id="ENSGT00940000163520"/>
<dbReference type="PANTHER" id="PTHR22923:SF102">
    <property type="entry name" value="CEREBELLIN 13-RELATED"/>
    <property type="match status" value="1"/>
</dbReference>
<dbReference type="PROSITE" id="PS50871">
    <property type="entry name" value="C1Q"/>
    <property type="match status" value="1"/>
</dbReference>
<name>A0A3P9C628_9CICH</name>
<dbReference type="AlphaFoldDB" id="A0A3P9C628"/>
<reference evidence="6" key="2">
    <citation type="submission" date="2025-08" db="UniProtKB">
        <authorList>
            <consortium name="Ensembl"/>
        </authorList>
    </citation>
    <scope>IDENTIFICATION</scope>
</reference>
<proteinExistence type="predicted"/>
<sequence>MNLNSLFLILLFCEKLNSLEIKMMNIESKLENFSWDKKVKNKAEADVFGLRNTVIFSVGIGVDSPFGPFDTDVTMIYDYTFLNIGNAYSPVTGVFTAPVSGVYFNIFSHSGGRHRTWLHLYKNNEVILHIHDHQSTDTADNGENAAFLQLQQGDTVTVTTFSGFLVKQNS</sequence>
<dbReference type="Proteomes" id="UP000265160">
    <property type="component" value="LG7"/>
</dbReference>
<evidence type="ECO:0000256" key="1">
    <source>
        <dbReference type="ARBA" id="ARBA00004613"/>
    </source>
</evidence>
<organism evidence="6 7">
    <name type="scientific">Maylandia zebra</name>
    <name type="common">zebra mbuna</name>
    <dbReference type="NCBI Taxonomy" id="106582"/>
    <lineage>
        <taxon>Eukaryota</taxon>
        <taxon>Metazoa</taxon>
        <taxon>Chordata</taxon>
        <taxon>Craniata</taxon>
        <taxon>Vertebrata</taxon>
        <taxon>Euteleostomi</taxon>
        <taxon>Actinopterygii</taxon>
        <taxon>Neopterygii</taxon>
        <taxon>Teleostei</taxon>
        <taxon>Neoteleostei</taxon>
        <taxon>Acanthomorphata</taxon>
        <taxon>Ovalentaria</taxon>
        <taxon>Cichlomorphae</taxon>
        <taxon>Cichliformes</taxon>
        <taxon>Cichlidae</taxon>
        <taxon>African cichlids</taxon>
        <taxon>Pseudocrenilabrinae</taxon>
        <taxon>Haplochromini</taxon>
        <taxon>Maylandia</taxon>
        <taxon>Maylandia zebra complex</taxon>
    </lineage>
</organism>